<dbReference type="SUPFAM" id="SSF109854">
    <property type="entry name" value="DinB/YfiT-like putative metalloenzymes"/>
    <property type="match status" value="1"/>
</dbReference>
<protein>
    <submittedName>
        <fullName evidence="2">TIGR03086 family protein</fullName>
    </submittedName>
</protein>
<evidence type="ECO:0000313" key="2">
    <source>
        <dbReference type="EMBL" id="MBF8191548.1"/>
    </source>
</evidence>
<sequence length="196" mass="21315">MDVRELDRRASATLGDVIAKVRFDQLRLPTPCDDWTLHGLIRHQVSDNLGFVAAANGVTDHILAWDAGRLGDDPLAAYNASVVAMARAFADDAVLDRSLQIREFGFFPGGMALSMHVLDCVVHGWDVAQSIGLPYSPDLDLVEHALGVAAFIPTGEDPHERPRTAFAQIIKITDDAAPLDRLLGLVGRHPSWQASM</sequence>
<proteinExistence type="predicted"/>
<keyword evidence="3" id="KW-1185">Reference proteome</keyword>
<dbReference type="InterPro" id="IPR034660">
    <property type="entry name" value="DinB/YfiT-like"/>
</dbReference>
<dbReference type="InterPro" id="IPR017517">
    <property type="entry name" value="Maleyloyr_isom"/>
</dbReference>
<dbReference type="InterPro" id="IPR017520">
    <property type="entry name" value="CHP03086"/>
</dbReference>
<dbReference type="InterPro" id="IPR024344">
    <property type="entry name" value="MDMPI_metal-binding"/>
</dbReference>
<comment type="caution">
    <text evidence="2">The sequence shown here is derived from an EMBL/GenBank/DDBJ whole genome shotgun (WGS) entry which is preliminary data.</text>
</comment>
<feature type="domain" description="Mycothiol-dependent maleylpyruvate isomerase metal-binding" evidence="1">
    <location>
        <begin position="8"/>
        <end position="128"/>
    </location>
</feature>
<dbReference type="Proteomes" id="UP000605361">
    <property type="component" value="Unassembled WGS sequence"/>
</dbReference>
<dbReference type="Pfam" id="PF11716">
    <property type="entry name" value="MDMPI_N"/>
    <property type="match status" value="1"/>
</dbReference>
<accession>A0A931AGH9</accession>
<dbReference type="EMBL" id="JADOGI010000166">
    <property type="protein sequence ID" value="MBF8191548.1"/>
    <property type="molecule type" value="Genomic_DNA"/>
</dbReference>
<reference evidence="2" key="1">
    <citation type="submission" date="2020-11" db="EMBL/GenBank/DDBJ databases">
        <title>Whole-genome analyses of Nonomuraea sp. K274.</title>
        <authorList>
            <person name="Veyisoglu A."/>
        </authorList>
    </citation>
    <scope>NUCLEOTIDE SEQUENCE</scope>
    <source>
        <strain evidence="2">K274</strain>
    </source>
</reference>
<evidence type="ECO:0000259" key="1">
    <source>
        <dbReference type="Pfam" id="PF11716"/>
    </source>
</evidence>
<dbReference type="GO" id="GO:0046872">
    <property type="term" value="F:metal ion binding"/>
    <property type="evidence" value="ECO:0007669"/>
    <property type="project" value="InterPro"/>
</dbReference>
<gene>
    <name evidence="2" type="ORF">ITP53_38805</name>
</gene>
<dbReference type="Gene3D" id="1.20.120.450">
    <property type="entry name" value="dinb family like domain"/>
    <property type="match status" value="1"/>
</dbReference>
<organism evidence="2 3">
    <name type="scientific">Nonomuraea cypriaca</name>
    <dbReference type="NCBI Taxonomy" id="1187855"/>
    <lineage>
        <taxon>Bacteria</taxon>
        <taxon>Bacillati</taxon>
        <taxon>Actinomycetota</taxon>
        <taxon>Actinomycetes</taxon>
        <taxon>Streptosporangiales</taxon>
        <taxon>Streptosporangiaceae</taxon>
        <taxon>Nonomuraea</taxon>
    </lineage>
</organism>
<dbReference type="AlphaFoldDB" id="A0A931AGH9"/>
<dbReference type="RefSeq" id="WP_195900456.1">
    <property type="nucleotide sequence ID" value="NZ_JADOGI010000166.1"/>
</dbReference>
<evidence type="ECO:0000313" key="3">
    <source>
        <dbReference type="Proteomes" id="UP000605361"/>
    </source>
</evidence>
<dbReference type="NCBIfam" id="TIGR03086">
    <property type="entry name" value="TIGR03086 family metal-binding protein"/>
    <property type="match status" value="1"/>
</dbReference>
<name>A0A931AGH9_9ACTN</name>
<dbReference type="NCBIfam" id="TIGR03083">
    <property type="entry name" value="maleylpyruvate isomerase family mycothiol-dependent enzyme"/>
    <property type="match status" value="1"/>
</dbReference>